<keyword evidence="4" id="KW-1185">Reference proteome</keyword>
<dbReference type="SUPFAM" id="SSF54665">
    <property type="entry name" value="CO dehydrogenase molybdoprotein N-domain-like"/>
    <property type="match status" value="1"/>
</dbReference>
<dbReference type="InterPro" id="IPR036856">
    <property type="entry name" value="Ald_Oxase/Xan_DH_a/b_sf"/>
</dbReference>
<gene>
    <name evidence="3" type="ORF">LGH70_16850</name>
</gene>
<proteinExistence type="predicted"/>
<dbReference type="RefSeq" id="WP_226187937.1">
    <property type="nucleotide sequence ID" value="NZ_JAJADQ010000009.1"/>
</dbReference>
<dbReference type="Gene3D" id="3.90.1170.50">
    <property type="entry name" value="Aldehyde oxidase/xanthine dehydrogenase, a/b hammerhead"/>
    <property type="match status" value="1"/>
</dbReference>
<dbReference type="SUPFAM" id="SSF56003">
    <property type="entry name" value="Molybdenum cofactor-binding domain"/>
    <property type="match status" value="1"/>
</dbReference>
<dbReference type="PANTHER" id="PTHR11908">
    <property type="entry name" value="XANTHINE DEHYDROGENASE"/>
    <property type="match status" value="1"/>
</dbReference>
<evidence type="ECO:0000313" key="4">
    <source>
        <dbReference type="Proteomes" id="UP001165297"/>
    </source>
</evidence>
<evidence type="ECO:0000259" key="2">
    <source>
        <dbReference type="SMART" id="SM01008"/>
    </source>
</evidence>
<sequence length="744" mass="81318">MSMTNHIGKPLNRVDGPAKVTGGAKYAAEFNVPNLAYGVAVSSSIAKGRIRKIHADEILAIPGVLQVFSHENVPSLAWFDRSYKDDVAPGGSPFRPLQGAEVKYSMQPVALVVAETFELARYASGLLRIDYDVEKHDTDLETKRDDGFEPGRGKTGWVPPPKPRGNPDKELRNATHRVEAEYIHLAQHHNPMEMFASTVEFLGDKKLTVYDKTQGAFNSQQYIMKVFGLNKDEAHVISKFTGGGFGSGLRPQYQLFMAVLAALELKRSVRVSLTRQQMFSMGHRPHTLQYVELGTNPDGSLAALHHHALHETSQYEDYTENVVNWSGMLYQCDNVKLTYQLAKIDVATPQDMRAPGAATGSFALECAMDEMAYAAGIDPLEFRLRNYAERDQNANKDFSSKKLRECYHEGAAKFGWDKRTAEPGSMRDGDLLVGWGVATGVWDASIQKCAAKATLTADGHLTVLSGSNDIGTGTYTIMTQIAAETLGLPMAAVTFQLGDTTMPEAPLQGGSWTAASVGNAVKQVCDKLGEQLLKLAQKMEGQPLKGASYEDVQFVNGQIRLNSDITQAVVIRDILAANGEEKLEAENTMMPNPVNQLKNSLHAHNAVFVEVKIDPELGTLRVTRVVNAVAAGRILNPKTARSQVLGSVVWGISMALMEESVMDHGFGRYINHNYSEYHIPVSADIHDIDVIFVEEEDDKVNPLGIKGIGEVGLLGVAAAVANAAYHATGKRIRNLPVSIEKLML</sequence>
<feature type="region of interest" description="Disordered" evidence="1">
    <location>
        <begin position="141"/>
        <end position="168"/>
    </location>
</feature>
<dbReference type="InterPro" id="IPR000674">
    <property type="entry name" value="Ald_Oxase/Xan_DH_a/b"/>
</dbReference>
<dbReference type="InterPro" id="IPR037165">
    <property type="entry name" value="AldOxase/xan_DH_Mopterin-bd_sf"/>
</dbReference>
<dbReference type="PANTHER" id="PTHR11908:SF153">
    <property type="entry name" value="DEHYDROGENASE"/>
    <property type="match status" value="1"/>
</dbReference>
<evidence type="ECO:0000313" key="3">
    <source>
        <dbReference type="EMBL" id="MCB2379268.1"/>
    </source>
</evidence>
<dbReference type="InterPro" id="IPR008274">
    <property type="entry name" value="AldOxase/xan_DH_MoCoBD1"/>
</dbReference>
<dbReference type="Pfam" id="PF01315">
    <property type="entry name" value="Ald_Xan_dh_C"/>
    <property type="match status" value="1"/>
</dbReference>
<accession>A0ABS8AFS6</accession>
<feature type="compositionally biased region" description="Basic and acidic residues" evidence="1">
    <location>
        <begin position="141"/>
        <end position="152"/>
    </location>
</feature>
<dbReference type="Proteomes" id="UP001165297">
    <property type="component" value="Unassembled WGS sequence"/>
</dbReference>
<dbReference type="Pfam" id="PF02738">
    <property type="entry name" value="MoCoBD_1"/>
    <property type="match status" value="1"/>
</dbReference>
<dbReference type="SMART" id="SM01008">
    <property type="entry name" value="Ald_Xan_dh_C"/>
    <property type="match status" value="1"/>
</dbReference>
<protein>
    <submittedName>
        <fullName evidence="3">Xanthine dehydrogenase family protein molybdopterin-binding subunit</fullName>
    </submittedName>
</protein>
<dbReference type="EMBL" id="JAJADQ010000009">
    <property type="protein sequence ID" value="MCB2379268.1"/>
    <property type="molecule type" value="Genomic_DNA"/>
</dbReference>
<organism evidence="3 4">
    <name type="scientific">Hymenobacter nitidus</name>
    <dbReference type="NCBI Taxonomy" id="2880929"/>
    <lineage>
        <taxon>Bacteria</taxon>
        <taxon>Pseudomonadati</taxon>
        <taxon>Bacteroidota</taxon>
        <taxon>Cytophagia</taxon>
        <taxon>Cytophagales</taxon>
        <taxon>Hymenobacteraceae</taxon>
        <taxon>Hymenobacter</taxon>
    </lineage>
</organism>
<evidence type="ECO:0000256" key="1">
    <source>
        <dbReference type="SAM" id="MobiDB-lite"/>
    </source>
</evidence>
<dbReference type="InterPro" id="IPR046867">
    <property type="entry name" value="AldOxase/xan_DH_MoCoBD2"/>
</dbReference>
<reference evidence="3" key="1">
    <citation type="submission" date="2021-10" db="EMBL/GenBank/DDBJ databases">
        <authorList>
            <person name="Dean J.D."/>
            <person name="Kim M.K."/>
            <person name="Newey C.N."/>
            <person name="Stoker T.S."/>
            <person name="Thompson D.W."/>
            <person name="Grose J.H."/>
        </authorList>
    </citation>
    <scope>NUCLEOTIDE SEQUENCE</scope>
    <source>
        <strain evidence="3">BT635</strain>
    </source>
</reference>
<feature type="domain" description="Aldehyde oxidase/xanthine dehydrogenase a/b hammerhead" evidence="2">
    <location>
        <begin position="21"/>
        <end position="135"/>
    </location>
</feature>
<dbReference type="InterPro" id="IPR016208">
    <property type="entry name" value="Ald_Oxase/xanthine_DH-like"/>
</dbReference>
<comment type="caution">
    <text evidence="3">The sequence shown here is derived from an EMBL/GenBank/DDBJ whole genome shotgun (WGS) entry which is preliminary data.</text>
</comment>
<name>A0ABS8AFS6_9BACT</name>
<dbReference type="Pfam" id="PF20256">
    <property type="entry name" value="MoCoBD_2"/>
    <property type="match status" value="1"/>
</dbReference>
<dbReference type="Gene3D" id="3.30.365.10">
    <property type="entry name" value="Aldehyde oxidase/xanthine dehydrogenase, molybdopterin binding domain"/>
    <property type="match status" value="4"/>
</dbReference>